<dbReference type="OrthoDB" id="191723at2759"/>
<comment type="subcellular location">
    <subcellularLocation>
        <location evidence="3">Cell membrane</location>
        <topology evidence="3">Multi-pass membrane protein</topology>
    </subcellularLocation>
</comment>
<evidence type="ECO:0000256" key="14">
    <source>
        <dbReference type="ARBA" id="ARBA00022723"/>
    </source>
</evidence>
<dbReference type="Pfam" id="PF04305">
    <property type="entry name" value="DUF455"/>
    <property type="match status" value="1"/>
</dbReference>
<protein>
    <recommendedName>
        <fullName evidence="9">amidophosphoribosyltransferase</fullName>
        <ecNumber evidence="9">2.4.2.14</ecNumber>
    </recommendedName>
</protein>
<dbReference type="Pfam" id="PF13522">
    <property type="entry name" value="GATase_6"/>
    <property type="match status" value="1"/>
</dbReference>
<evidence type="ECO:0000313" key="28">
    <source>
        <dbReference type="Proteomes" id="UP000250235"/>
    </source>
</evidence>
<evidence type="ECO:0000256" key="25">
    <source>
        <dbReference type="SAM" id="Phobius"/>
    </source>
</evidence>
<comment type="subunit">
    <text evidence="8">Monomer.</text>
</comment>
<dbReference type="HAMAP" id="MF_01931">
    <property type="entry name" value="PurF"/>
    <property type="match status" value="1"/>
</dbReference>
<feature type="transmembrane region" description="Helical" evidence="25">
    <location>
        <begin position="220"/>
        <end position="242"/>
    </location>
</feature>
<dbReference type="PROSITE" id="PS51278">
    <property type="entry name" value="GATASE_TYPE_2"/>
    <property type="match status" value="1"/>
</dbReference>
<dbReference type="EMBL" id="KV020099">
    <property type="protein sequence ID" value="KZV15417.1"/>
    <property type="molecule type" value="Genomic_DNA"/>
</dbReference>
<dbReference type="SUPFAM" id="SSF53244">
    <property type="entry name" value="MurD-like peptide ligases, peptide-binding domain"/>
    <property type="match status" value="1"/>
</dbReference>
<dbReference type="FunFam" id="3.40.1190.10:FF:000004">
    <property type="entry name" value="Dihydrofolate synthase/folylpolyglutamate synthase"/>
    <property type="match status" value="1"/>
</dbReference>
<dbReference type="InterPro" id="IPR008250">
    <property type="entry name" value="ATPase_P-typ_transduc_dom_A_sf"/>
</dbReference>
<comment type="catalytic activity">
    <reaction evidence="24">
        <text>5-phospho-beta-D-ribosylamine + L-glutamate + diphosphate = 5-phospho-alpha-D-ribose 1-diphosphate + L-glutamine + H2O</text>
        <dbReference type="Rhea" id="RHEA:14905"/>
        <dbReference type="ChEBI" id="CHEBI:15377"/>
        <dbReference type="ChEBI" id="CHEBI:29985"/>
        <dbReference type="ChEBI" id="CHEBI:33019"/>
        <dbReference type="ChEBI" id="CHEBI:58017"/>
        <dbReference type="ChEBI" id="CHEBI:58359"/>
        <dbReference type="ChEBI" id="CHEBI:58681"/>
        <dbReference type="EC" id="2.4.2.14"/>
    </reaction>
</comment>
<dbReference type="GO" id="GO:0005507">
    <property type="term" value="F:copper ion binding"/>
    <property type="evidence" value="ECO:0007669"/>
    <property type="project" value="TreeGrafter"/>
</dbReference>
<dbReference type="NCBIfam" id="TIGR01525">
    <property type="entry name" value="ATPase-IB_hvy"/>
    <property type="match status" value="1"/>
</dbReference>
<keyword evidence="14" id="KW-0479">Metal-binding</keyword>
<dbReference type="SUPFAM" id="SSF56784">
    <property type="entry name" value="HAD-like"/>
    <property type="match status" value="1"/>
</dbReference>
<dbReference type="InterPro" id="IPR017932">
    <property type="entry name" value="GATase_2_dom"/>
</dbReference>
<dbReference type="Gene3D" id="3.90.190.20">
    <property type="entry name" value="Mur ligase, C-terminal domain"/>
    <property type="match status" value="1"/>
</dbReference>
<evidence type="ECO:0000256" key="22">
    <source>
        <dbReference type="ARBA" id="ARBA00023014"/>
    </source>
</evidence>
<dbReference type="InterPro" id="IPR027256">
    <property type="entry name" value="P-typ_ATPase_IB"/>
</dbReference>
<dbReference type="CDD" id="cd06223">
    <property type="entry name" value="PRTases_typeI"/>
    <property type="match status" value="1"/>
</dbReference>
<organism evidence="27 28">
    <name type="scientific">Dorcoceras hygrometricum</name>
    <dbReference type="NCBI Taxonomy" id="472368"/>
    <lineage>
        <taxon>Eukaryota</taxon>
        <taxon>Viridiplantae</taxon>
        <taxon>Streptophyta</taxon>
        <taxon>Embryophyta</taxon>
        <taxon>Tracheophyta</taxon>
        <taxon>Spermatophyta</taxon>
        <taxon>Magnoliopsida</taxon>
        <taxon>eudicotyledons</taxon>
        <taxon>Gunneridae</taxon>
        <taxon>Pentapetalae</taxon>
        <taxon>asterids</taxon>
        <taxon>lamiids</taxon>
        <taxon>Lamiales</taxon>
        <taxon>Gesneriaceae</taxon>
        <taxon>Didymocarpoideae</taxon>
        <taxon>Trichosporeae</taxon>
        <taxon>Loxocarpinae</taxon>
        <taxon>Dorcoceras</taxon>
    </lineage>
</organism>
<evidence type="ECO:0000256" key="23">
    <source>
        <dbReference type="ARBA" id="ARBA00023136"/>
    </source>
</evidence>
<evidence type="ECO:0000256" key="5">
    <source>
        <dbReference type="ARBA" id="ARBA00006024"/>
    </source>
</evidence>
<evidence type="ECO:0000256" key="9">
    <source>
        <dbReference type="ARBA" id="ARBA00011941"/>
    </source>
</evidence>
<evidence type="ECO:0000256" key="19">
    <source>
        <dbReference type="ARBA" id="ARBA00022909"/>
    </source>
</evidence>
<dbReference type="InterPro" id="IPR023299">
    <property type="entry name" value="ATPase_P-typ_cyto_dom_N"/>
</dbReference>
<keyword evidence="16" id="KW-0658">Purine biosynthesis</keyword>
<dbReference type="SFLD" id="SFLDG00002">
    <property type="entry name" value="C1.7:_P-type_atpase_like"/>
    <property type="match status" value="1"/>
</dbReference>
<evidence type="ECO:0000313" key="27">
    <source>
        <dbReference type="EMBL" id="KZV15417.1"/>
    </source>
</evidence>
<dbReference type="Gene3D" id="3.40.1190.10">
    <property type="entry name" value="Mur-like, catalytic domain"/>
    <property type="match status" value="1"/>
</dbReference>
<dbReference type="PRINTS" id="PR00119">
    <property type="entry name" value="CATATPASE"/>
</dbReference>
<comment type="similarity">
    <text evidence="6">Belongs to the folylpolyglutamate synthase family.</text>
</comment>
<dbReference type="GO" id="GO:0043682">
    <property type="term" value="F:P-type divalent copper transporter activity"/>
    <property type="evidence" value="ECO:0007669"/>
    <property type="project" value="TreeGrafter"/>
</dbReference>
<dbReference type="FunFam" id="2.70.150.10:FF:000020">
    <property type="entry name" value="Copper-exporting P-type ATPase A"/>
    <property type="match status" value="1"/>
</dbReference>
<evidence type="ECO:0000256" key="4">
    <source>
        <dbReference type="ARBA" id="ARBA00005209"/>
    </source>
</evidence>
<evidence type="ECO:0000256" key="6">
    <source>
        <dbReference type="ARBA" id="ARBA00008276"/>
    </source>
</evidence>
<dbReference type="SUPFAM" id="SSF81665">
    <property type="entry name" value="Calcium ATPase, transmembrane domain M"/>
    <property type="match status" value="1"/>
</dbReference>
<evidence type="ECO:0000256" key="13">
    <source>
        <dbReference type="ARBA" id="ARBA00022692"/>
    </source>
</evidence>
<dbReference type="SUPFAM" id="SSF53271">
    <property type="entry name" value="PRTase-like"/>
    <property type="match status" value="1"/>
</dbReference>
<keyword evidence="18" id="KW-0460">Magnesium</keyword>
<feature type="transmembrane region" description="Helical" evidence="25">
    <location>
        <begin position="30"/>
        <end position="55"/>
    </location>
</feature>
<dbReference type="NCBIfam" id="TIGR01499">
    <property type="entry name" value="folC"/>
    <property type="match status" value="1"/>
</dbReference>
<comment type="cofactor">
    <cofactor evidence="2">
        <name>[4Fe-4S] cluster</name>
        <dbReference type="ChEBI" id="CHEBI:49883"/>
    </cofactor>
</comment>
<evidence type="ECO:0000256" key="15">
    <source>
        <dbReference type="ARBA" id="ARBA00022741"/>
    </source>
</evidence>
<dbReference type="Pfam" id="PF00156">
    <property type="entry name" value="Pribosyltran"/>
    <property type="match status" value="1"/>
</dbReference>
<sequence>MLGTIAVIWGGMPFFLRGWRSLRPWSPNMYTLIALGTGAAWLYSAVAFIAPGLFPPGFRNAHGGIDVYFESAAVIVTLVTLGDYLELRARRRTGVALKALLGLASKKARRIAADGSEHDVSLDEVQPGDTLRVRPGEKLPVDGVVLDGASHVDESMLTGEPLPVARSKGDRLIGGTVNQDGALTMRADKVGAETVLSQIVALVAQAQRSKAPLQRVADKVAAWFVPAVAAAAVLAFVAWAAFGPSPQLAHALVAAVSVLIIACPCALGLATPISIMVASGRGAQHGVLFRDAGAIEALQAIDTLVVDKTGTLTEGRPALIELVALDGQPRERLLALAAALERPSEHPLAHAVVGAADAEGVSVPAAAGFRALAGRGVVATVDGATVALGNAKLLQELGIALGGAANARAEQLRGQGATVMHLAVDGVPAALLAVADRIKPEAQQTVAALRAAGLRVLMLTGDNATTAQAVAGRLGIAEVRAEVSPADKAAAVNALRGEGRKVAMAGDGVNDAPALATADVGIAMGNGSDVAMESAQVTLVKGELAAILRARTLSQATVRNIRQNLFFAFVYNGIGVPLAAGVLYPVCGIVLSPMIAALAMSLSSVSVRSISFAPNHGSKEIPHEYDCPDPHCHGSPRAADAGPVLQRVHRVRPRLVAARGHPSAGLRVRPPPGCALADERCPVRGKREVLSCAPPAAREIPGMSRTLAEWLSYQEHVHPRSVELGLERVRSVWQRMGAPAAARKVVTVGGTNGKGSTVALLEAMARGGGLRVGAFTSPHLLAYNERVRIDGRDMDDAALVASFERIEAARGETPLTYFEYGTLAALDLFARADLDLAVLEVGLGGRLDAVNIVDADVAVITTVDLDHMDWLGPDRDSIGREKAGIARAGRPAIVGEIDPPQGLLDALAASGARTERAGMDFLTELHADGWRWQHRDGTAMDLPAPALGAPVQYANAAAAVAALHALWIDGGPLAPQDAYAAVCRGLRHARVPARLQSLGGDPPLIVDVGHNPQAARALGAWLDAQPPARTHAVYGALADKDVAGVIAALGARIGHWHLAGLDGASPRGLAADALAEVLRQSLPQADCDRHADVAGALAAARAAARPGERILAFGSFFVAAAVMAECGRPMCGIIGIVGTTEVASALYDGLTVLQHRGQDAAGIATVDGARLRLHKGNGLVRDVFNQHAMNRLRGRIGIGHCRYPTAGSEGAEEAQPFYVNSPYGIAFAHNGNLVNTEALRKQMFEDDRRHINTDSDSEVLLNVLAHELQIQERMALTPDHIFKAVAAVHARARGGYACIALVLGYGLLAFRDPHGIRPLVLGERVTAEGREYVVASESVALDVLGFKRLRDVAPGEAVFITDDGQLHTRHCADGAVHAPCIFEYVYLARPDSMIENVSVYKARLRMGQKLAEKILRERPDHGIDAVIPIPDTARTAASALAEALGVPFREGFVKNRYVGRTFIMPGQGDRVKSVRRKLNPVELEFRKKNVLLVDDSIVRGTTSKQIIQMARDAGAKNVFFASAAPPVRYPNVYGIDMPSATELVAAGKTEAEVQQMLGADWLIYQELKDLVWAVQDGNETLKHFDSSCFNGEYVTGLDQHYLQQIEMLRSDDAKAARRSAFPCHPRGSDCLRFADLECLVGVGTGSFSDSMLRFRAVGESGCWAKVTMTTPAREWGASGLAAGMTDLHAAAKACLDATDPIEKLRLTRAAWAAVQSGGLRPDPAAPLPEPIGTPGRPARPQLVSARQVPQRGLGTPEGRAALVHAVAHIEFNAINLAWDAVYRFRGMPDAYYRDWASCAHDEARHFALLSARLAELGHAYGDFDAHNGLWEMAGKTAHSDTARMALVPRVLEARGLDVTPGMIERLRHAGDQRTIAVLEVILREEVAHVAAGTRWYRWCCERDGLDPFEHFFGLLRDYLGVSLRGPFNRPARLEAGFVEAELDRLAALAVAGPASDRAQ</sequence>
<dbReference type="InterPro" id="IPR035584">
    <property type="entry name" value="PurF_N"/>
</dbReference>
<keyword evidence="15" id="KW-0547">Nucleotide-binding</keyword>
<dbReference type="InterPro" id="IPR007402">
    <property type="entry name" value="DUF455"/>
</dbReference>
<keyword evidence="10" id="KW-1003">Cell membrane</keyword>
<dbReference type="InterPro" id="IPR036412">
    <property type="entry name" value="HAD-like_sf"/>
</dbReference>
<evidence type="ECO:0000256" key="12">
    <source>
        <dbReference type="ARBA" id="ARBA00022676"/>
    </source>
</evidence>
<evidence type="ECO:0000256" key="3">
    <source>
        <dbReference type="ARBA" id="ARBA00004651"/>
    </source>
</evidence>
<comment type="similarity">
    <text evidence="5">Belongs to the cation transport ATPase (P-type) (TC 3.A.3) family. Type IB subfamily.</text>
</comment>
<dbReference type="Pfam" id="PF00122">
    <property type="entry name" value="E1-E2_ATPase"/>
    <property type="match status" value="1"/>
</dbReference>
<dbReference type="InterPro" id="IPR029057">
    <property type="entry name" value="PRTase-like"/>
</dbReference>
<keyword evidence="17" id="KW-0067">ATP-binding</keyword>
<dbReference type="InterPro" id="IPR018303">
    <property type="entry name" value="ATPase_P-typ_P_site"/>
</dbReference>
<keyword evidence="22" id="KW-0411">Iron-sulfur</keyword>
<evidence type="ECO:0000256" key="17">
    <source>
        <dbReference type="ARBA" id="ARBA00022840"/>
    </source>
</evidence>
<dbReference type="SFLD" id="SFLDS00003">
    <property type="entry name" value="Haloacid_Dehalogenase"/>
    <property type="match status" value="1"/>
</dbReference>
<dbReference type="SUPFAM" id="SSF47240">
    <property type="entry name" value="Ferritin-like"/>
    <property type="match status" value="1"/>
</dbReference>
<evidence type="ECO:0000256" key="18">
    <source>
        <dbReference type="ARBA" id="ARBA00022842"/>
    </source>
</evidence>
<dbReference type="GO" id="GO:0051536">
    <property type="term" value="F:iron-sulfur cluster binding"/>
    <property type="evidence" value="ECO:0007669"/>
    <property type="project" value="UniProtKB-KW"/>
</dbReference>
<dbReference type="GO" id="GO:0009113">
    <property type="term" value="P:purine nucleobase biosynthetic process"/>
    <property type="evidence" value="ECO:0007669"/>
    <property type="project" value="InterPro"/>
</dbReference>
<dbReference type="GO" id="GO:0005524">
    <property type="term" value="F:ATP binding"/>
    <property type="evidence" value="ECO:0007669"/>
    <property type="project" value="UniProtKB-KW"/>
</dbReference>
<dbReference type="InterPro" id="IPR023298">
    <property type="entry name" value="ATPase_P-typ_TM_dom_sf"/>
</dbReference>
<dbReference type="InterPro" id="IPR029055">
    <property type="entry name" value="Ntn_hydrolases_N"/>
</dbReference>
<dbReference type="SFLD" id="SFLDF00027">
    <property type="entry name" value="p-type_atpase"/>
    <property type="match status" value="1"/>
</dbReference>
<dbReference type="InterPro" id="IPR005854">
    <property type="entry name" value="PurF"/>
</dbReference>
<evidence type="ECO:0000259" key="26">
    <source>
        <dbReference type="PROSITE" id="PS51278"/>
    </source>
</evidence>
<feature type="transmembrane region" description="Helical" evidence="25">
    <location>
        <begin position="67"/>
        <end position="85"/>
    </location>
</feature>
<dbReference type="InterPro" id="IPR000836">
    <property type="entry name" value="PRTase_dom"/>
</dbReference>
<dbReference type="GO" id="GO:0005886">
    <property type="term" value="C:plasma membrane"/>
    <property type="evidence" value="ECO:0007669"/>
    <property type="project" value="UniProtKB-SubCell"/>
</dbReference>
<dbReference type="Gene3D" id="3.60.20.10">
    <property type="entry name" value="Glutamine Phosphoribosylpyrophosphate, subunit 1, domain 1"/>
    <property type="match status" value="1"/>
</dbReference>
<name>A0A2Z7A1Q5_9LAMI</name>
<dbReference type="SUPFAM" id="SSF53623">
    <property type="entry name" value="MurD-like peptide ligases, catalytic domain"/>
    <property type="match status" value="1"/>
</dbReference>
<feature type="transmembrane region" description="Helical" evidence="25">
    <location>
        <begin position="569"/>
        <end position="602"/>
    </location>
</feature>
<dbReference type="EC" id="2.4.2.14" evidence="9"/>
<dbReference type="InterPro" id="IPR001645">
    <property type="entry name" value="Folylpolyglutamate_synth"/>
</dbReference>
<dbReference type="InterPro" id="IPR059000">
    <property type="entry name" value="ATPase_P-type_domA"/>
</dbReference>
<dbReference type="InterPro" id="IPR023214">
    <property type="entry name" value="HAD_sf"/>
</dbReference>
<dbReference type="InterPro" id="IPR009078">
    <property type="entry name" value="Ferritin-like_SF"/>
</dbReference>
<dbReference type="InterPro" id="IPR004101">
    <property type="entry name" value="Mur_ligase_C"/>
</dbReference>
<gene>
    <name evidence="27" type="ORF">F511_16206</name>
</gene>
<dbReference type="PANTHER" id="PTHR43520">
    <property type="entry name" value="ATP7, ISOFORM B"/>
    <property type="match status" value="1"/>
</dbReference>
<dbReference type="GO" id="GO:0046656">
    <property type="term" value="P:folic acid biosynthetic process"/>
    <property type="evidence" value="ECO:0007669"/>
    <property type="project" value="UniProtKB-KW"/>
</dbReference>
<comment type="similarity">
    <text evidence="7">In the C-terminal section; belongs to the purine/pyrimidine phosphoribosyltransferase family.</text>
</comment>
<dbReference type="InterPro" id="IPR036565">
    <property type="entry name" value="Mur-like_cat_sf"/>
</dbReference>
<dbReference type="NCBIfam" id="NF008101">
    <property type="entry name" value="PRK10846.1"/>
    <property type="match status" value="1"/>
</dbReference>
<dbReference type="InterPro" id="IPR001757">
    <property type="entry name" value="P_typ_ATPase"/>
</dbReference>
<evidence type="ECO:0000256" key="7">
    <source>
        <dbReference type="ARBA" id="ARBA00010138"/>
    </source>
</evidence>
<dbReference type="GO" id="GO:0055070">
    <property type="term" value="P:copper ion homeostasis"/>
    <property type="evidence" value="ECO:0007669"/>
    <property type="project" value="TreeGrafter"/>
</dbReference>
<keyword evidence="23 25" id="KW-0472">Membrane</keyword>
<reference evidence="27 28" key="1">
    <citation type="journal article" date="2015" name="Proc. Natl. Acad. Sci. U.S.A.">
        <title>The resurrection genome of Boea hygrometrica: A blueprint for survival of dehydration.</title>
        <authorList>
            <person name="Xiao L."/>
            <person name="Yang G."/>
            <person name="Zhang L."/>
            <person name="Yang X."/>
            <person name="Zhao S."/>
            <person name="Ji Z."/>
            <person name="Zhou Q."/>
            <person name="Hu M."/>
            <person name="Wang Y."/>
            <person name="Chen M."/>
            <person name="Xu Y."/>
            <person name="Jin H."/>
            <person name="Xiao X."/>
            <person name="Hu G."/>
            <person name="Bao F."/>
            <person name="Hu Y."/>
            <person name="Wan P."/>
            <person name="Li L."/>
            <person name="Deng X."/>
            <person name="Kuang T."/>
            <person name="Xiang C."/>
            <person name="Zhu J.K."/>
            <person name="Oliver M.J."/>
            <person name="He Y."/>
        </authorList>
    </citation>
    <scope>NUCLEOTIDE SEQUENCE [LARGE SCALE GENOMIC DNA]</scope>
    <source>
        <strain evidence="28">cv. XS01</strain>
    </source>
</reference>
<dbReference type="NCBIfam" id="TIGR01511">
    <property type="entry name" value="ATPase-IB1_Cu"/>
    <property type="match status" value="1"/>
</dbReference>
<evidence type="ECO:0000256" key="8">
    <source>
        <dbReference type="ARBA" id="ARBA00011245"/>
    </source>
</evidence>
<dbReference type="Proteomes" id="UP000250235">
    <property type="component" value="Unassembled WGS sequence"/>
</dbReference>
<accession>A0A2Z7A1Q5</accession>
<keyword evidence="11" id="KW-0436">Ligase</keyword>
<dbReference type="Gene3D" id="3.40.50.2020">
    <property type="match status" value="1"/>
</dbReference>
<evidence type="ECO:0000256" key="21">
    <source>
        <dbReference type="ARBA" id="ARBA00022989"/>
    </source>
</evidence>
<dbReference type="GO" id="GO:0006189">
    <property type="term" value="P:'de novo' IMP biosynthetic process"/>
    <property type="evidence" value="ECO:0007669"/>
    <property type="project" value="UniProtKB-UniPathway"/>
</dbReference>
<feature type="domain" description="Glutamine amidotransferase type-2" evidence="26">
    <location>
        <begin position="1131"/>
        <end position="1363"/>
    </location>
</feature>
<keyword evidence="28" id="KW-1185">Reference proteome</keyword>
<dbReference type="NCBIfam" id="TIGR01494">
    <property type="entry name" value="ATPase_P-type"/>
    <property type="match status" value="1"/>
</dbReference>
<dbReference type="PRINTS" id="PR00943">
    <property type="entry name" value="CUATPASE"/>
</dbReference>
<keyword evidence="13 25" id="KW-0812">Transmembrane</keyword>
<evidence type="ECO:0000256" key="20">
    <source>
        <dbReference type="ARBA" id="ARBA00022967"/>
    </source>
</evidence>
<comment type="pathway">
    <text evidence="4">Purine metabolism; IMP biosynthesis via de novo pathway; N(1)-(5-phospho-D-ribosyl)glycinamide from 5-phospho-alpha-D-ribose 1-diphosphate: step 1/2.</text>
</comment>
<dbReference type="UniPathway" id="UPA00074">
    <property type="reaction ID" value="UER00124"/>
</dbReference>
<dbReference type="InterPro" id="IPR036615">
    <property type="entry name" value="Mur_ligase_C_dom_sf"/>
</dbReference>
<dbReference type="Gene3D" id="3.40.1110.10">
    <property type="entry name" value="Calcium-transporting ATPase, cytoplasmic domain N"/>
    <property type="match status" value="1"/>
</dbReference>
<dbReference type="CDD" id="cd02094">
    <property type="entry name" value="P-type_ATPase_Cu-like"/>
    <property type="match status" value="1"/>
</dbReference>
<dbReference type="InterPro" id="IPR044492">
    <property type="entry name" value="P_typ_ATPase_HD_dom"/>
</dbReference>
<evidence type="ECO:0000256" key="1">
    <source>
        <dbReference type="ARBA" id="ARBA00001946"/>
    </source>
</evidence>
<keyword evidence="12" id="KW-0328">Glycosyltransferase</keyword>
<dbReference type="Gene3D" id="2.70.150.10">
    <property type="entry name" value="Calcium-transporting ATPase, cytoplasmic transduction domain A"/>
    <property type="match status" value="1"/>
</dbReference>
<evidence type="ECO:0000256" key="11">
    <source>
        <dbReference type="ARBA" id="ARBA00022598"/>
    </source>
</evidence>
<dbReference type="Gene3D" id="3.40.50.1000">
    <property type="entry name" value="HAD superfamily/HAD-like"/>
    <property type="match status" value="1"/>
</dbReference>
<keyword evidence="12" id="KW-0808">Transferase</keyword>
<dbReference type="GO" id="GO:0004326">
    <property type="term" value="F:tetrahydrofolylpolyglutamate synthase activity"/>
    <property type="evidence" value="ECO:0007669"/>
    <property type="project" value="InterPro"/>
</dbReference>
<comment type="cofactor">
    <cofactor evidence="1">
        <name>Mg(2+)</name>
        <dbReference type="ChEBI" id="CHEBI:18420"/>
    </cofactor>
</comment>
<dbReference type="CDD" id="cd00657">
    <property type="entry name" value="Ferritin_like"/>
    <property type="match status" value="1"/>
</dbReference>
<feature type="transmembrane region" description="Helical" evidence="25">
    <location>
        <begin position="248"/>
        <end position="271"/>
    </location>
</feature>
<evidence type="ECO:0000256" key="24">
    <source>
        <dbReference type="ARBA" id="ARBA00048430"/>
    </source>
</evidence>
<dbReference type="SUPFAM" id="SSF81653">
    <property type="entry name" value="Calcium ATPase, transduction domain A"/>
    <property type="match status" value="1"/>
</dbReference>
<keyword evidence="20" id="KW-1278">Translocase</keyword>
<dbReference type="NCBIfam" id="TIGR01134">
    <property type="entry name" value="purF"/>
    <property type="match status" value="1"/>
</dbReference>
<dbReference type="PROSITE" id="PS00154">
    <property type="entry name" value="ATPASE_E1_E2"/>
    <property type="match status" value="1"/>
</dbReference>
<dbReference type="Pfam" id="PF02875">
    <property type="entry name" value="Mur_ligase_C"/>
    <property type="match status" value="1"/>
</dbReference>
<keyword evidence="19" id="KW-0289">Folate biosynthesis</keyword>
<evidence type="ECO:0000256" key="2">
    <source>
        <dbReference type="ARBA" id="ARBA00001966"/>
    </source>
</evidence>
<dbReference type="SUPFAM" id="SSF56235">
    <property type="entry name" value="N-terminal nucleophile aminohydrolases (Ntn hydrolases)"/>
    <property type="match status" value="1"/>
</dbReference>
<proteinExistence type="inferred from homology"/>
<dbReference type="Pfam" id="PF00702">
    <property type="entry name" value="Hydrolase"/>
    <property type="match status" value="1"/>
</dbReference>
<dbReference type="GO" id="GO:0016887">
    <property type="term" value="F:ATP hydrolysis activity"/>
    <property type="evidence" value="ECO:0007669"/>
    <property type="project" value="InterPro"/>
</dbReference>
<keyword evidence="22" id="KW-0408">Iron</keyword>
<evidence type="ECO:0000256" key="16">
    <source>
        <dbReference type="ARBA" id="ARBA00022755"/>
    </source>
</evidence>
<dbReference type="Pfam" id="PF08245">
    <property type="entry name" value="Mur_ligase_M"/>
    <property type="match status" value="1"/>
</dbReference>
<dbReference type="GO" id="GO:0004044">
    <property type="term" value="F:amidophosphoribosyltransferase activity"/>
    <property type="evidence" value="ECO:0007669"/>
    <property type="project" value="UniProtKB-EC"/>
</dbReference>
<dbReference type="CDD" id="cd00715">
    <property type="entry name" value="GPATase_N"/>
    <property type="match status" value="1"/>
</dbReference>
<dbReference type="InterPro" id="IPR013221">
    <property type="entry name" value="Mur_ligase_cen"/>
</dbReference>
<dbReference type="PANTHER" id="PTHR43520:SF8">
    <property type="entry name" value="P-TYPE CU(+) TRANSPORTER"/>
    <property type="match status" value="1"/>
</dbReference>
<evidence type="ECO:0000256" key="10">
    <source>
        <dbReference type="ARBA" id="ARBA00022475"/>
    </source>
</evidence>
<keyword evidence="21 25" id="KW-1133">Transmembrane helix</keyword>